<dbReference type="EMBL" id="FOZC01000003">
    <property type="protein sequence ID" value="SFR70152.1"/>
    <property type="molecule type" value="Genomic_DNA"/>
</dbReference>
<evidence type="ECO:0000256" key="1">
    <source>
        <dbReference type="SAM" id="MobiDB-lite"/>
    </source>
</evidence>
<proteinExistence type="predicted"/>
<dbReference type="AlphaFoldDB" id="A0A1I6ITS8"/>
<organism evidence="2 3">
    <name type="scientific">[Clostridium] aminophilum</name>
    <dbReference type="NCBI Taxonomy" id="1526"/>
    <lineage>
        <taxon>Bacteria</taxon>
        <taxon>Bacillati</taxon>
        <taxon>Bacillota</taxon>
        <taxon>Clostridia</taxon>
        <taxon>Lachnospirales</taxon>
        <taxon>Lachnospiraceae</taxon>
    </lineage>
</organism>
<protein>
    <submittedName>
        <fullName evidence="2">Uncharacterized protein</fullName>
    </submittedName>
</protein>
<gene>
    <name evidence="2" type="ORF">SAMN02910262_00826</name>
</gene>
<dbReference type="Proteomes" id="UP000214760">
    <property type="component" value="Unassembled WGS sequence"/>
</dbReference>
<evidence type="ECO:0000313" key="2">
    <source>
        <dbReference type="EMBL" id="SFR70152.1"/>
    </source>
</evidence>
<feature type="region of interest" description="Disordered" evidence="1">
    <location>
        <begin position="123"/>
        <end position="147"/>
    </location>
</feature>
<dbReference type="RefSeq" id="WP_031471700.1">
    <property type="nucleotide sequence ID" value="NZ_FOZC01000003.1"/>
</dbReference>
<reference evidence="2 3" key="1">
    <citation type="submission" date="2016-10" db="EMBL/GenBank/DDBJ databases">
        <authorList>
            <person name="de Groot N.N."/>
        </authorList>
    </citation>
    <scope>NUCLEOTIDE SEQUENCE [LARGE SCALE GENOMIC DNA]</scope>
    <source>
        <strain evidence="2 3">F</strain>
    </source>
</reference>
<sequence>MLIYNHAAIEKKWQCETGRYQLTVPEGAVFDSRKIREELEKLLPAFLDDYRFDYGSDGLTLGLMFAGYLVSGYVRGGNPFLCPLKELPTGDEYFPEALDGVYGFLARTYRDFGEMFDLTPEGIKENEGYREDDRRPEAGKREKSDRADERFLPVDKAEIKDGMKAESESEGETAWRQCRDRYSAMIWERYEKRRFRTIPPAFMEYERAIRRLYRVCGYADPVTCADFLKMLSPFAPNLAAELLSFLG</sequence>
<accession>A0A1I6ITS8</accession>
<evidence type="ECO:0000313" key="3">
    <source>
        <dbReference type="Proteomes" id="UP000214760"/>
    </source>
</evidence>
<name>A0A1I6ITS8_9FIRM</name>